<reference evidence="5" key="1">
    <citation type="submission" date="2019-08" db="EMBL/GenBank/DDBJ databases">
        <title>Limnoglobus roseus gen. nov., sp. nov., a novel freshwater planctomycete with a giant genome from the family Gemmataceae.</title>
        <authorList>
            <person name="Kulichevskaya I.S."/>
            <person name="Naumoff D.G."/>
            <person name="Miroshnikov K."/>
            <person name="Ivanova A."/>
            <person name="Philippov D.A."/>
            <person name="Hakobyan A."/>
            <person name="Rijpstra I.C."/>
            <person name="Sinninghe Damste J.S."/>
            <person name="Liesack W."/>
            <person name="Dedysh S.N."/>
        </authorList>
    </citation>
    <scope>NUCLEOTIDE SEQUENCE [LARGE SCALE GENOMIC DNA]</scope>
    <source>
        <strain evidence="5">PX52</strain>
    </source>
</reference>
<proteinExistence type="predicted"/>
<dbReference type="RefSeq" id="WP_168219462.1">
    <property type="nucleotide sequence ID" value="NZ_CP042425.1"/>
</dbReference>
<dbReference type="PROSITE" id="PS51913">
    <property type="entry name" value="HTH_HARE"/>
    <property type="match status" value="1"/>
</dbReference>
<dbReference type="InterPro" id="IPR007759">
    <property type="entry name" value="Asxl_HARE-HTH"/>
</dbReference>
<keyword evidence="5" id="KW-1185">Reference proteome</keyword>
<evidence type="ECO:0000256" key="2">
    <source>
        <dbReference type="SAM" id="MobiDB-lite"/>
    </source>
</evidence>
<feature type="domain" description="HTH HARE-type" evidence="3">
    <location>
        <begin position="79"/>
        <end position="152"/>
    </location>
</feature>
<evidence type="ECO:0000256" key="1">
    <source>
        <dbReference type="ARBA" id="ARBA00023163"/>
    </source>
</evidence>
<sequence>MCRGGPTPSEDDDHGEGKHEGRDGEEGPRPEGGREVKASEGRKPDRRFETDNSPAVAEPPAPAKPAPPKAAAPAVAKKVSALDAAARVLGEAGVAMTTLQMVEAMAAKGYWASPAGKTPHATLYAAVLREIAAKGPAARFRKADKGLFAATA</sequence>
<keyword evidence="1" id="KW-0804">Transcription</keyword>
<feature type="region of interest" description="Disordered" evidence="2">
    <location>
        <begin position="1"/>
        <end position="72"/>
    </location>
</feature>
<protein>
    <recommendedName>
        <fullName evidence="3">HTH HARE-type domain-containing protein</fullName>
    </recommendedName>
</protein>
<gene>
    <name evidence="4" type="ORF">PX52LOC_07797</name>
</gene>
<evidence type="ECO:0000313" key="5">
    <source>
        <dbReference type="Proteomes" id="UP000324974"/>
    </source>
</evidence>
<organism evidence="4 5">
    <name type="scientific">Limnoglobus roseus</name>
    <dbReference type="NCBI Taxonomy" id="2598579"/>
    <lineage>
        <taxon>Bacteria</taxon>
        <taxon>Pseudomonadati</taxon>
        <taxon>Planctomycetota</taxon>
        <taxon>Planctomycetia</taxon>
        <taxon>Gemmatales</taxon>
        <taxon>Gemmataceae</taxon>
        <taxon>Limnoglobus</taxon>
    </lineage>
</organism>
<dbReference type="AlphaFoldDB" id="A0A5C1ANW7"/>
<evidence type="ECO:0000313" key="4">
    <source>
        <dbReference type="EMBL" id="QEL20690.1"/>
    </source>
</evidence>
<dbReference type="Proteomes" id="UP000324974">
    <property type="component" value="Chromosome"/>
</dbReference>
<dbReference type="GO" id="GO:0006355">
    <property type="term" value="P:regulation of DNA-templated transcription"/>
    <property type="evidence" value="ECO:0007669"/>
    <property type="project" value="InterPro"/>
</dbReference>
<name>A0A5C1ANW7_9BACT</name>
<evidence type="ECO:0000259" key="3">
    <source>
        <dbReference type="PROSITE" id="PS51913"/>
    </source>
</evidence>
<feature type="compositionally biased region" description="Pro residues" evidence="2">
    <location>
        <begin position="57"/>
        <end position="70"/>
    </location>
</feature>
<dbReference type="EMBL" id="CP042425">
    <property type="protein sequence ID" value="QEL20690.1"/>
    <property type="molecule type" value="Genomic_DNA"/>
</dbReference>
<accession>A0A5C1ANW7</accession>
<feature type="compositionally biased region" description="Basic and acidic residues" evidence="2">
    <location>
        <begin position="15"/>
        <end position="50"/>
    </location>
</feature>
<dbReference type="KEGG" id="lrs:PX52LOC_07797"/>